<name>A0ABZ3HBM0_9BACT</name>
<evidence type="ECO:0000256" key="1">
    <source>
        <dbReference type="SAM" id="SignalP"/>
    </source>
</evidence>
<feature type="signal peptide" evidence="1">
    <location>
        <begin position="1"/>
        <end position="17"/>
    </location>
</feature>
<sequence length="64" mass="6973">MHKKWMILMLLAGTAVAFGTVIATPPIQMSGKVQAAPEYVEVDRTGYTTPVITTPTVEMHGRTQ</sequence>
<keyword evidence="1" id="KW-0732">Signal</keyword>
<accession>A0ABZ3HBM0</accession>
<evidence type="ECO:0000313" key="3">
    <source>
        <dbReference type="Proteomes" id="UP001447842"/>
    </source>
</evidence>
<evidence type="ECO:0000313" key="2">
    <source>
        <dbReference type="EMBL" id="XAU15930.1"/>
    </source>
</evidence>
<keyword evidence="3" id="KW-1185">Reference proteome</keyword>
<gene>
    <name evidence="2" type="ORF">WCY31_04300</name>
</gene>
<feature type="chain" id="PRO_5045270567" evidence="1">
    <location>
        <begin position="18"/>
        <end position="64"/>
    </location>
</feature>
<proteinExistence type="predicted"/>
<protein>
    <submittedName>
        <fullName evidence="2">Uncharacterized protein</fullName>
    </submittedName>
</protein>
<reference evidence="2 3" key="1">
    <citation type="submission" date="2024-03" db="EMBL/GenBank/DDBJ databases">
        <title>Sulfurimonas sp. HSL3-1.</title>
        <authorList>
            <person name="Wang S."/>
        </authorList>
    </citation>
    <scope>NUCLEOTIDE SEQUENCE [LARGE SCALE GENOMIC DNA]</scope>
    <source>
        <strain evidence="2 3">HSL3-1</strain>
    </source>
</reference>
<dbReference type="EMBL" id="CP147920">
    <property type="protein sequence ID" value="XAU15930.1"/>
    <property type="molecule type" value="Genomic_DNA"/>
</dbReference>
<dbReference type="Proteomes" id="UP001447842">
    <property type="component" value="Chromosome"/>
</dbReference>
<dbReference type="RefSeq" id="WP_345973303.1">
    <property type="nucleotide sequence ID" value="NZ_CP147920.1"/>
</dbReference>
<organism evidence="2 3">
    <name type="scientific">Sulfurimonas diazotrophicus</name>
    <dbReference type="NCBI Taxonomy" id="3131939"/>
    <lineage>
        <taxon>Bacteria</taxon>
        <taxon>Pseudomonadati</taxon>
        <taxon>Campylobacterota</taxon>
        <taxon>Epsilonproteobacteria</taxon>
        <taxon>Campylobacterales</taxon>
        <taxon>Sulfurimonadaceae</taxon>
        <taxon>Sulfurimonas</taxon>
    </lineage>
</organism>